<keyword evidence="3" id="KW-1185">Reference proteome</keyword>
<evidence type="ECO:0000313" key="2">
    <source>
        <dbReference type="EMBL" id="TFK85266.1"/>
    </source>
</evidence>
<sequence length="95" mass="9543">MLSPKFATLAAIVVFATTVQGIAVSRDVLPAVPSLPVAVPSVSAPSAPSVSAPSVALPFAPVSIPSAPCTFGQRAFCAGTICRCSFGPFDPEGLR</sequence>
<dbReference type="InParanoid" id="A0A5C3P6F7"/>
<feature type="chain" id="PRO_5023111937" evidence="1">
    <location>
        <begin position="22"/>
        <end position="95"/>
    </location>
</feature>
<evidence type="ECO:0000313" key="3">
    <source>
        <dbReference type="Proteomes" id="UP000308197"/>
    </source>
</evidence>
<keyword evidence="1" id="KW-0732">Signal</keyword>
<accession>A0A5C3P6F7</accession>
<protein>
    <submittedName>
        <fullName evidence="2">Uncharacterized protein</fullName>
    </submittedName>
</protein>
<dbReference type="AlphaFoldDB" id="A0A5C3P6F7"/>
<evidence type="ECO:0000256" key="1">
    <source>
        <dbReference type="SAM" id="SignalP"/>
    </source>
</evidence>
<name>A0A5C3P6F7_9APHY</name>
<organism evidence="2 3">
    <name type="scientific">Polyporus arcularius HHB13444</name>
    <dbReference type="NCBI Taxonomy" id="1314778"/>
    <lineage>
        <taxon>Eukaryota</taxon>
        <taxon>Fungi</taxon>
        <taxon>Dikarya</taxon>
        <taxon>Basidiomycota</taxon>
        <taxon>Agaricomycotina</taxon>
        <taxon>Agaricomycetes</taxon>
        <taxon>Polyporales</taxon>
        <taxon>Polyporaceae</taxon>
        <taxon>Polyporus</taxon>
    </lineage>
</organism>
<gene>
    <name evidence="2" type="ORF">K466DRAFT_601337</name>
</gene>
<feature type="signal peptide" evidence="1">
    <location>
        <begin position="1"/>
        <end position="21"/>
    </location>
</feature>
<reference evidence="2 3" key="1">
    <citation type="journal article" date="2019" name="Nat. Ecol. Evol.">
        <title>Megaphylogeny resolves global patterns of mushroom evolution.</title>
        <authorList>
            <person name="Varga T."/>
            <person name="Krizsan K."/>
            <person name="Foldi C."/>
            <person name="Dima B."/>
            <person name="Sanchez-Garcia M."/>
            <person name="Sanchez-Ramirez S."/>
            <person name="Szollosi G.J."/>
            <person name="Szarkandi J.G."/>
            <person name="Papp V."/>
            <person name="Albert L."/>
            <person name="Andreopoulos W."/>
            <person name="Angelini C."/>
            <person name="Antonin V."/>
            <person name="Barry K.W."/>
            <person name="Bougher N.L."/>
            <person name="Buchanan P."/>
            <person name="Buyck B."/>
            <person name="Bense V."/>
            <person name="Catcheside P."/>
            <person name="Chovatia M."/>
            <person name="Cooper J."/>
            <person name="Damon W."/>
            <person name="Desjardin D."/>
            <person name="Finy P."/>
            <person name="Geml J."/>
            <person name="Haridas S."/>
            <person name="Hughes K."/>
            <person name="Justo A."/>
            <person name="Karasinski D."/>
            <person name="Kautmanova I."/>
            <person name="Kiss B."/>
            <person name="Kocsube S."/>
            <person name="Kotiranta H."/>
            <person name="LaButti K.M."/>
            <person name="Lechner B.E."/>
            <person name="Liimatainen K."/>
            <person name="Lipzen A."/>
            <person name="Lukacs Z."/>
            <person name="Mihaltcheva S."/>
            <person name="Morgado L.N."/>
            <person name="Niskanen T."/>
            <person name="Noordeloos M.E."/>
            <person name="Ohm R.A."/>
            <person name="Ortiz-Santana B."/>
            <person name="Ovrebo C."/>
            <person name="Racz N."/>
            <person name="Riley R."/>
            <person name="Savchenko A."/>
            <person name="Shiryaev A."/>
            <person name="Soop K."/>
            <person name="Spirin V."/>
            <person name="Szebenyi C."/>
            <person name="Tomsovsky M."/>
            <person name="Tulloss R.E."/>
            <person name="Uehling J."/>
            <person name="Grigoriev I.V."/>
            <person name="Vagvolgyi C."/>
            <person name="Papp T."/>
            <person name="Martin F.M."/>
            <person name="Miettinen O."/>
            <person name="Hibbett D.S."/>
            <person name="Nagy L.G."/>
        </authorList>
    </citation>
    <scope>NUCLEOTIDE SEQUENCE [LARGE SCALE GENOMIC DNA]</scope>
    <source>
        <strain evidence="2 3">HHB13444</strain>
    </source>
</reference>
<proteinExistence type="predicted"/>
<dbReference type="Proteomes" id="UP000308197">
    <property type="component" value="Unassembled WGS sequence"/>
</dbReference>
<dbReference type="EMBL" id="ML211264">
    <property type="protein sequence ID" value="TFK85266.1"/>
    <property type="molecule type" value="Genomic_DNA"/>
</dbReference>